<feature type="compositionally biased region" description="Polar residues" evidence="1">
    <location>
        <begin position="1"/>
        <end position="13"/>
    </location>
</feature>
<comment type="caution">
    <text evidence="2">The sequence shown here is derived from an EMBL/GenBank/DDBJ whole genome shotgun (WGS) entry which is preliminary data.</text>
</comment>
<evidence type="ECO:0000313" key="3">
    <source>
        <dbReference type="Proteomes" id="UP000649617"/>
    </source>
</evidence>
<name>A0A812R8Q3_SYMPI</name>
<dbReference type="Proteomes" id="UP000649617">
    <property type="component" value="Unassembled WGS sequence"/>
</dbReference>
<dbReference type="AlphaFoldDB" id="A0A812R8Q3"/>
<feature type="region of interest" description="Disordered" evidence="1">
    <location>
        <begin position="1"/>
        <end position="75"/>
    </location>
</feature>
<reference evidence="2" key="1">
    <citation type="submission" date="2021-02" db="EMBL/GenBank/DDBJ databases">
        <authorList>
            <person name="Dougan E. K."/>
            <person name="Rhodes N."/>
            <person name="Thang M."/>
            <person name="Chan C."/>
        </authorList>
    </citation>
    <scope>NUCLEOTIDE SEQUENCE</scope>
</reference>
<feature type="non-terminal residue" evidence="2">
    <location>
        <position position="1"/>
    </location>
</feature>
<protein>
    <submittedName>
        <fullName evidence="2">Uncharacterized protein</fullName>
    </submittedName>
</protein>
<keyword evidence="3" id="KW-1185">Reference proteome</keyword>
<dbReference type="EMBL" id="CAJNIZ010019559">
    <property type="protein sequence ID" value="CAE7428036.1"/>
    <property type="molecule type" value="Genomic_DNA"/>
</dbReference>
<organism evidence="2 3">
    <name type="scientific">Symbiodinium pilosum</name>
    <name type="common">Dinoflagellate</name>
    <dbReference type="NCBI Taxonomy" id="2952"/>
    <lineage>
        <taxon>Eukaryota</taxon>
        <taxon>Sar</taxon>
        <taxon>Alveolata</taxon>
        <taxon>Dinophyceae</taxon>
        <taxon>Suessiales</taxon>
        <taxon>Symbiodiniaceae</taxon>
        <taxon>Symbiodinium</taxon>
    </lineage>
</organism>
<evidence type="ECO:0000313" key="2">
    <source>
        <dbReference type="EMBL" id="CAE7428036.1"/>
    </source>
</evidence>
<feature type="non-terminal residue" evidence="2">
    <location>
        <position position="75"/>
    </location>
</feature>
<evidence type="ECO:0000256" key="1">
    <source>
        <dbReference type="SAM" id="MobiDB-lite"/>
    </source>
</evidence>
<accession>A0A812R8Q3</accession>
<gene>
    <name evidence="2" type="ORF">SPIL2461_LOCUS10482</name>
</gene>
<proteinExistence type="predicted"/>
<feature type="compositionally biased region" description="Basic and acidic residues" evidence="1">
    <location>
        <begin position="31"/>
        <end position="66"/>
    </location>
</feature>
<sequence>ARTTSVLETSDQGKTLGRYSQEGHPSATLDTEDRRRAGGGDRWRGRRGSDSADGGPAREQRMHPAEVLEFYRVSH</sequence>